<sequence length="600" mass="65137">MRGLLLLVLSLSALLSLAACSKSEQQLSCSSPQHAVIAISALQGQTEQSPLLGQQVVTQGVVISEVYPDSPLPGLMLQSLAADDNPLTSEGLFVQLTDTGSFQRGDILLLQGTVAEINDLTALVDVSQLTRCGTDNEASPVAVTLPLAPELNFEALEGMWLSFSQDLIVNDSYQLGRYGELILADQRLLVPTQIKAPGEEARRYDEQQTRHMLVLDDGRWQENPDPVPFPPAGLSADNSLRLGDTVRGVTGLLFQDERGYRLIPTSIPEFIKTNPRPAYPTAKQPEELRIAVFNVLNFFNGHGQAEPFPTRRGARTPAELARQQAKLVSALTAIDADIIGLLELENNGYGSNSAIATLVTALNQVVSTPYSLVETSETPGSDAIKVGLIYRSEAVSQAGVAATQTAEPFTRLNRAPVAQTFKHLASGNNVTVAVNHFKSKGSCPRDDRPELQAQADQNDGQACWNATRVAASQALSAWLATSPTGVDTPFQLIVGDLNAYRMEDPVRALEQSGWHYLQDEHHPGFSYAFKGRSGSLDHALATEQLAKNLRSLTHWAINAEEPVLLDYSGRYKSEAAQQRLYGPTPYRSSDHNPIIATFSF</sequence>
<keyword evidence="4" id="KW-1185">Reference proteome</keyword>
<dbReference type="Proteomes" id="UP000704611">
    <property type="component" value="Unassembled WGS sequence"/>
</dbReference>
<protein>
    <submittedName>
        <fullName evidence="3">ExeM/NucH family extracellular endonuclease</fullName>
    </submittedName>
</protein>
<dbReference type="CDD" id="cd10283">
    <property type="entry name" value="MnuA_DNase1-like"/>
    <property type="match status" value="1"/>
</dbReference>
<dbReference type="InterPro" id="IPR047971">
    <property type="entry name" value="ExeM-like"/>
</dbReference>
<dbReference type="Pfam" id="PF03372">
    <property type="entry name" value="Exo_endo_phos"/>
    <property type="match status" value="1"/>
</dbReference>
<accession>A0ABS6MMI9</accession>
<evidence type="ECO:0000259" key="2">
    <source>
        <dbReference type="Pfam" id="PF03372"/>
    </source>
</evidence>
<dbReference type="InterPro" id="IPR005135">
    <property type="entry name" value="Endo/exonuclease/phosphatase"/>
</dbReference>
<keyword evidence="1" id="KW-0732">Signal</keyword>
<evidence type="ECO:0000256" key="1">
    <source>
        <dbReference type="SAM" id="SignalP"/>
    </source>
</evidence>
<comment type="caution">
    <text evidence="3">The sequence shown here is derived from an EMBL/GenBank/DDBJ whole genome shotgun (WGS) entry which is preliminary data.</text>
</comment>
<dbReference type="GO" id="GO:0004519">
    <property type="term" value="F:endonuclease activity"/>
    <property type="evidence" value="ECO:0007669"/>
    <property type="project" value="UniProtKB-KW"/>
</dbReference>
<feature type="domain" description="Endonuclease/exonuclease/phosphatase" evidence="2">
    <location>
        <begin position="293"/>
        <end position="591"/>
    </location>
</feature>
<keyword evidence="3" id="KW-0540">Nuclease</keyword>
<keyword evidence="3" id="KW-0378">Hydrolase</keyword>
<reference evidence="3 4" key="1">
    <citation type="submission" date="2021-06" db="EMBL/GenBank/DDBJ databases">
        <title>Rheinheimera indica sp. nov., isolated from deep-sea sediment.</title>
        <authorList>
            <person name="Wang Z."/>
            <person name="Zhang X.-Y."/>
        </authorList>
    </citation>
    <scope>NUCLEOTIDE SEQUENCE [LARGE SCALE GENOMIC DNA]</scope>
    <source>
        <strain evidence="3 4">SM2107</strain>
    </source>
</reference>
<dbReference type="PANTHER" id="PTHR42834">
    <property type="entry name" value="ENDONUCLEASE/EXONUCLEASE/PHOSPHATASE FAMILY PROTEIN (AFU_ORTHOLOGUE AFUA_3G09210)"/>
    <property type="match status" value="1"/>
</dbReference>
<gene>
    <name evidence="3" type="ORF">KQY15_13105</name>
</gene>
<dbReference type="RefSeq" id="WP_217669877.1">
    <property type="nucleotide sequence ID" value="NZ_JAHRID010000006.1"/>
</dbReference>
<organism evidence="3 4">
    <name type="scientific">Arsukibacterium indicum</name>
    <dbReference type="NCBI Taxonomy" id="2848612"/>
    <lineage>
        <taxon>Bacteria</taxon>
        <taxon>Pseudomonadati</taxon>
        <taxon>Pseudomonadota</taxon>
        <taxon>Gammaproteobacteria</taxon>
        <taxon>Chromatiales</taxon>
        <taxon>Chromatiaceae</taxon>
        <taxon>Arsukibacterium</taxon>
    </lineage>
</organism>
<evidence type="ECO:0000313" key="4">
    <source>
        <dbReference type="Proteomes" id="UP000704611"/>
    </source>
</evidence>
<proteinExistence type="predicted"/>
<dbReference type="EMBL" id="JAHRID010000006">
    <property type="protein sequence ID" value="MBV2130023.1"/>
    <property type="molecule type" value="Genomic_DNA"/>
</dbReference>
<dbReference type="PANTHER" id="PTHR42834:SF1">
    <property type="entry name" value="ENDONUCLEASE_EXONUCLEASE_PHOSPHATASE FAMILY PROTEIN (AFU_ORTHOLOGUE AFUA_3G09210)"/>
    <property type="match status" value="1"/>
</dbReference>
<name>A0ABS6MMI9_9GAMM</name>
<dbReference type="CDD" id="cd04486">
    <property type="entry name" value="YhcR_OBF_like"/>
    <property type="match status" value="1"/>
</dbReference>
<feature type="chain" id="PRO_5046623854" evidence="1">
    <location>
        <begin position="19"/>
        <end position="600"/>
    </location>
</feature>
<feature type="signal peptide" evidence="1">
    <location>
        <begin position="1"/>
        <end position="18"/>
    </location>
</feature>
<dbReference type="PROSITE" id="PS51257">
    <property type="entry name" value="PROKAR_LIPOPROTEIN"/>
    <property type="match status" value="1"/>
</dbReference>
<dbReference type="NCBIfam" id="NF033681">
    <property type="entry name" value="ExeM_NucH_DNase"/>
    <property type="match status" value="1"/>
</dbReference>
<keyword evidence="3" id="KW-0255">Endonuclease</keyword>
<evidence type="ECO:0000313" key="3">
    <source>
        <dbReference type="EMBL" id="MBV2130023.1"/>
    </source>
</evidence>